<proteinExistence type="predicted"/>
<evidence type="ECO:0000313" key="1">
    <source>
        <dbReference type="EMBL" id="KAI3799424.1"/>
    </source>
</evidence>
<evidence type="ECO:0000313" key="2">
    <source>
        <dbReference type="Proteomes" id="UP001056120"/>
    </source>
</evidence>
<accession>A0ACB9HUG5</accession>
<organism evidence="1 2">
    <name type="scientific">Smallanthus sonchifolius</name>
    <dbReference type="NCBI Taxonomy" id="185202"/>
    <lineage>
        <taxon>Eukaryota</taxon>
        <taxon>Viridiplantae</taxon>
        <taxon>Streptophyta</taxon>
        <taxon>Embryophyta</taxon>
        <taxon>Tracheophyta</taxon>
        <taxon>Spermatophyta</taxon>
        <taxon>Magnoliopsida</taxon>
        <taxon>eudicotyledons</taxon>
        <taxon>Gunneridae</taxon>
        <taxon>Pentapetalae</taxon>
        <taxon>asterids</taxon>
        <taxon>campanulids</taxon>
        <taxon>Asterales</taxon>
        <taxon>Asteraceae</taxon>
        <taxon>Asteroideae</taxon>
        <taxon>Heliantheae alliance</taxon>
        <taxon>Millerieae</taxon>
        <taxon>Smallanthus</taxon>
    </lineage>
</organism>
<name>A0ACB9HUG5_9ASTR</name>
<keyword evidence="2" id="KW-1185">Reference proteome</keyword>
<protein>
    <submittedName>
        <fullName evidence="1">Uncharacterized protein</fullName>
    </submittedName>
</protein>
<comment type="caution">
    <text evidence="1">The sequence shown here is derived from an EMBL/GenBank/DDBJ whole genome shotgun (WGS) entry which is preliminary data.</text>
</comment>
<dbReference type="EMBL" id="CM042028">
    <property type="protein sequence ID" value="KAI3799424.1"/>
    <property type="molecule type" value="Genomic_DNA"/>
</dbReference>
<dbReference type="Proteomes" id="UP001056120">
    <property type="component" value="Linkage Group LG11"/>
</dbReference>
<gene>
    <name evidence="1" type="ORF">L1987_34722</name>
</gene>
<sequence length="142" mass="15902">MTAPLCLDGSVESGVRDEAAMSLLGESLEVTLHMEGRSLLKKDEMRKYEANLSTQILVDDNGSHYVSPRNAPASSMITSRKVVYSHFIFRFDFNDWKLMTRLVAENSELMPRRTKLNPCDGSQSDPNSKADSNQITRTTTKA</sequence>
<reference evidence="1 2" key="2">
    <citation type="journal article" date="2022" name="Mol. Ecol. Resour.">
        <title>The genomes of chicory, endive, great burdock and yacon provide insights into Asteraceae paleo-polyploidization history and plant inulin production.</title>
        <authorList>
            <person name="Fan W."/>
            <person name="Wang S."/>
            <person name="Wang H."/>
            <person name="Wang A."/>
            <person name="Jiang F."/>
            <person name="Liu H."/>
            <person name="Zhao H."/>
            <person name="Xu D."/>
            <person name="Zhang Y."/>
        </authorList>
    </citation>
    <scope>NUCLEOTIDE SEQUENCE [LARGE SCALE GENOMIC DNA]</scope>
    <source>
        <strain evidence="2">cv. Yunnan</strain>
        <tissue evidence="1">Leaves</tissue>
    </source>
</reference>
<reference evidence="2" key="1">
    <citation type="journal article" date="2022" name="Mol. Ecol. Resour.">
        <title>The genomes of chicory, endive, great burdock and yacon provide insights into Asteraceae palaeo-polyploidization history and plant inulin production.</title>
        <authorList>
            <person name="Fan W."/>
            <person name="Wang S."/>
            <person name="Wang H."/>
            <person name="Wang A."/>
            <person name="Jiang F."/>
            <person name="Liu H."/>
            <person name="Zhao H."/>
            <person name="Xu D."/>
            <person name="Zhang Y."/>
        </authorList>
    </citation>
    <scope>NUCLEOTIDE SEQUENCE [LARGE SCALE GENOMIC DNA]</scope>
    <source>
        <strain evidence="2">cv. Yunnan</strain>
    </source>
</reference>